<dbReference type="InterPro" id="IPR011010">
    <property type="entry name" value="DNA_brk_join_enz"/>
</dbReference>
<dbReference type="InterPro" id="IPR050090">
    <property type="entry name" value="Tyrosine_recombinase_XerCD"/>
</dbReference>
<dbReference type="Pfam" id="PF02899">
    <property type="entry name" value="Phage_int_SAM_1"/>
    <property type="match status" value="1"/>
</dbReference>
<evidence type="ECO:0000259" key="6">
    <source>
        <dbReference type="PROSITE" id="PS51900"/>
    </source>
</evidence>
<evidence type="ECO:0000259" key="5">
    <source>
        <dbReference type="PROSITE" id="PS51898"/>
    </source>
</evidence>
<dbReference type="PROSITE" id="PS51898">
    <property type="entry name" value="TYR_RECOMBINASE"/>
    <property type="match status" value="1"/>
</dbReference>
<evidence type="ECO:0000256" key="2">
    <source>
        <dbReference type="ARBA" id="ARBA00023125"/>
    </source>
</evidence>
<dbReference type="Gene3D" id="1.10.150.130">
    <property type="match status" value="1"/>
</dbReference>
<dbReference type="STRING" id="553466.SAMN04487950_4458"/>
<dbReference type="GO" id="GO:0015074">
    <property type="term" value="P:DNA integration"/>
    <property type="evidence" value="ECO:0007669"/>
    <property type="project" value="UniProtKB-KW"/>
</dbReference>
<dbReference type="EMBL" id="FOTC01000010">
    <property type="protein sequence ID" value="SFL64035.1"/>
    <property type="molecule type" value="Genomic_DNA"/>
</dbReference>
<keyword evidence="2 4" id="KW-0238">DNA-binding</keyword>
<accession>A0A1I4JBV6</accession>
<dbReference type="AlphaFoldDB" id="A0A1I4JBV6"/>
<name>A0A1I4JBV6_9EURY</name>
<evidence type="ECO:0000313" key="7">
    <source>
        <dbReference type="EMBL" id="SFL64035.1"/>
    </source>
</evidence>
<dbReference type="InterPro" id="IPR004107">
    <property type="entry name" value="Integrase_SAM-like_N"/>
</dbReference>
<dbReference type="Gene3D" id="1.10.443.10">
    <property type="entry name" value="Intergrase catalytic core"/>
    <property type="match status" value="1"/>
</dbReference>
<dbReference type="SUPFAM" id="SSF56349">
    <property type="entry name" value="DNA breaking-rejoining enzymes"/>
    <property type="match status" value="1"/>
</dbReference>
<dbReference type="InterPro" id="IPR002104">
    <property type="entry name" value="Integrase_catalytic"/>
</dbReference>
<dbReference type="PROSITE" id="PS51900">
    <property type="entry name" value="CB"/>
    <property type="match status" value="1"/>
</dbReference>
<feature type="domain" description="Core-binding (CB)" evidence="6">
    <location>
        <begin position="13"/>
        <end position="99"/>
    </location>
</feature>
<organism evidence="7 8">
    <name type="scientific">Halogranum rubrum</name>
    <dbReference type="NCBI Taxonomy" id="553466"/>
    <lineage>
        <taxon>Archaea</taxon>
        <taxon>Methanobacteriati</taxon>
        <taxon>Methanobacteriota</taxon>
        <taxon>Stenosarchaea group</taxon>
        <taxon>Halobacteria</taxon>
        <taxon>Halobacteriales</taxon>
        <taxon>Haloferacaceae</taxon>
    </lineage>
</organism>
<reference evidence="8" key="1">
    <citation type="submission" date="2016-10" db="EMBL/GenBank/DDBJ databases">
        <authorList>
            <person name="Varghese N."/>
            <person name="Submissions S."/>
        </authorList>
    </citation>
    <scope>NUCLEOTIDE SEQUENCE [LARGE SCALE GENOMIC DNA]</scope>
    <source>
        <strain evidence="8">CGMCC 1.7738</strain>
    </source>
</reference>
<sequence length="374" mass="41963">MEPDEGDATPGGTPVETAIQQYLDSVEAGNSRKNFASTLATWRTWLREERSVTSLEDLDVLDCRRYARHLKKQARDGDLKASTATTYYAYVRAFLTFCVADELLDTNPAKAKRATDELPEDLGDADRQFWREKERRAIMRYVDERVDHALDEEADVSRNRAFRDRAIVYLLGLSGVRGAEVFAEPSDDKRNGITWGDIQLDAGAVRVLGKSREYEYAQLPERAATALERYRTVLDPPTNEWPVFPSGHAPSKYRAVREQLAHEGISDDEIETILDDSDIDTVLREHEVVPPALSTNGARNLMKRLCEDADLDVDGDYLKPHGARRGLGHELYASGHAELAQSALRHASIETTHESYSDIQAAETAKQVDDLLGE</sequence>
<protein>
    <submittedName>
        <fullName evidence="7">Site-specific recombinase XerD</fullName>
    </submittedName>
</protein>
<dbReference type="Pfam" id="PF00589">
    <property type="entry name" value="Phage_integrase"/>
    <property type="match status" value="1"/>
</dbReference>
<feature type="domain" description="Tyr recombinase" evidence="5">
    <location>
        <begin position="137"/>
        <end position="370"/>
    </location>
</feature>
<proteinExistence type="predicted"/>
<dbReference type="RefSeq" id="WP_089872572.1">
    <property type="nucleotide sequence ID" value="NZ_FOTC01000010.1"/>
</dbReference>
<evidence type="ECO:0000256" key="3">
    <source>
        <dbReference type="ARBA" id="ARBA00023172"/>
    </source>
</evidence>
<gene>
    <name evidence="7" type="ORF">SAMN04487950_4458</name>
</gene>
<keyword evidence="8" id="KW-1185">Reference proteome</keyword>
<dbReference type="Proteomes" id="UP000199607">
    <property type="component" value="Unassembled WGS sequence"/>
</dbReference>
<keyword evidence="3" id="KW-0233">DNA recombination</keyword>
<dbReference type="InterPro" id="IPR044068">
    <property type="entry name" value="CB"/>
</dbReference>
<dbReference type="PANTHER" id="PTHR30349">
    <property type="entry name" value="PHAGE INTEGRASE-RELATED"/>
    <property type="match status" value="1"/>
</dbReference>
<dbReference type="PANTHER" id="PTHR30349:SF41">
    <property type="entry name" value="INTEGRASE_RECOMBINASE PROTEIN MJ0367-RELATED"/>
    <property type="match status" value="1"/>
</dbReference>
<evidence type="ECO:0000313" key="8">
    <source>
        <dbReference type="Proteomes" id="UP000199607"/>
    </source>
</evidence>
<dbReference type="GO" id="GO:0003677">
    <property type="term" value="F:DNA binding"/>
    <property type="evidence" value="ECO:0007669"/>
    <property type="project" value="UniProtKB-UniRule"/>
</dbReference>
<evidence type="ECO:0000256" key="1">
    <source>
        <dbReference type="ARBA" id="ARBA00022908"/>
    </source>
</evidence>
<evidence type="ECO:0000256" key="4">
    <source>
        <dbReference type="PROSITE-ProRule" id="PRU01248"/>
    </source>
</evidence>
<dbReference type="GO" id="GO:0006310">
    <property type="term" value="P:DNA recombination"/>
    <property type="evidence" value="ECO:0007669"/>
    <property type="project" value="UniProtKB-KW"/>
</dbReference>
<dbReference type="InterPro" id="IPR013762">
    <property type="entry name" value="Integrase-like_cat_sf"/>
</dbReference>
<dbReference type="InterPro" id="IPR010998">
    <property type="entry name" value="Integrase_recombinase_N"/>
</dbReference>
<keyword evidence="1" id="KW-0229">DNA integration</keyword>